<dbReference type="PANTHER" id="PTHR16275">
    <property type="entry name" value="COILED-COIL DOMAIN-CONTAINING PROTEIN 40"/>
    <property type="match status" value="1"/>
</dbReference>
<feature type="coiled-coil region" evidence="1">
    <location>
        <begin position="770"/>
        <end position="827"/>
    </location>
</feature>
<gene>
    <name evidence="2" type="ORF">HK103_007552</name>
</gene>
<dbReference type="Proteomes" id="UP001210925">
    <property type="component" value="Unassembled WGS sequence"/>
</dbReference>
<feature type="coiled-coil region" evidence="1">
    <location>
        <begin position="421"/>
        <end position="700"/>
    </location>
</feature>
<keyword evidence="1" id="KW-0175">Coiled coil</keyword>
<evidence type="ECO:0000256" key="1">
    <source>
        <dbReference type="SAM" id="Coils"/>
    </source>
</evidence>
<reference evidence="2" key="1">
    <citation type="submission" date="2020-05" db="EMBL/GenBank/DDBJ databases">
        <title>Phylogenomic resolution of chytrid fungi.</title>
        <authorList>
            <person name="Stajich J.E."/>
            <person name="Amses K."/>
            <person name="Simmons R."/>
            <person name="Seto K."/>
            <person name="Myers J."/>
            <person name="Bonds A."/>
            <person name="Quandt C.A."/>
            <person name="Barry K."/>
            <person name="Liu P."/>
            <person name="Grigoriev I."/>
            <person name="Longcore J.E."/>
            <person name="James T.Y."/>
        </authorList>
    </citation>
    <scope>NUCLEOTIDE SEQUENCE</scope>
    <source>
        <strain evidence="2">PLAUS21</strain>
    </source>
</reference>
<keyword evidence="3" id="KW-1185">Reference proteome</keyword>
<accession>A0AAD5UBZ3</accession>
<sequence>MLNNSLPPLPAAHKEGAVIPGEENLTFPAIEDEDVYQNHLLRVQETILASTDAQLEEFASKFNETQVLLKRTMEEKANTGIELYRSRKEMGILNKQLAKSRSIVEKSEAEQIILKHEIQSSEKTLQEYQREIYNLQQENKEVKRQLDASQTKLLQMQEITSNYTSEVKIQKRISTKLQKEMSIVEQKYKETENKLIEERERNETLFNARKAAEGAFAQQQSEVLAAQHTINILHKEVREVNAAKQAIEKQWEEAMSAMSNRDKSIQQLANNLEKRKTTLIESQNVNKVYKKETSELSANLAKKDQECEELKRQIANLQSSLEAVHQNYNETTLALNQSKQIQDMLNRELEAYKKLDQKKDDDLERGVETVASLKSKIDRMNAEFEEKLRFYIPVEKAFKQEESVQINAQKEIKNIQRNEDAKNLELRNDNAKLRMALTAKEDELKILENSFHSLKEQHEELNEQYSKLNEEAKQMVYTLERKEHDLNLFRAKAAEKEEDYKETFHLAIAELRDDLKSSNIEKDRVQTLWLQSQKELVSEQARYQKLKAENELLMTKLGISECVKIKTDKGLNEIKTESNEHKLEAAKLYNELKKIQPVIAELQEKNKKLEHQLHEAQLKLEESNQNNITTKQMLRNEIRRLSQDRSILRQEKSDHDRALLHVEKDVQVYKEMIDKLKSERYDLQREVFTLKRRAEETERKFFDFKLKARKVEKIDQKKSTYSLLISRVENIEKQFLKLGQARESIQSGTADTRQSAVKKKEKIVKELPDFDAWRLRIDSLTNEKKFLINENSTLKEHLAETTLKQTQEENKKLAEAEQENIEKLKTLDMRYARAKKVAAHMEKQVKEAKPNIKIDYQLIDSNEPSTQLLAAILAKDVRRKTEVKT</sequence>
<protein>
    <submittedName>
        <fullName evidence="2">Uncharacterized protein</fullName>
    </submittedName>
</protein>
<comment type="caution">
    <text evidence="2">The sequence shown here is derived from an EMBL/GenBank/DDBJ whole genome shotgun (WGS) entry which is preliminary data.</text>
</comment>
<dbReference type="GO" id="GO:0005737">
    <property type="term" value="C:cytoplasm"/>
    <property type="evidence" value="ECO:0007669"/>
    <property type="project" value="TreeGrafter"/>
</dbReference>
<dbReference type="EMBL" id="JADGKB010000093">
    <property type="protein sequence ID" value="KAJ3254091.1"/>
    <property type="molecule type" value="Genomic_DNA"/>
</dbReference>
<dbReference type="AlphaFoldDB" id="A0AAD5UBZ3"/>
<feature type="coiled-coil region" evidence="1">
    <location>
        <begin position="111"/>
        <end position="250"/>
    </location>
</feature>
<dbReference type="InterPro" id="IPR037386">
    <property type="entry name" value="CCDC40"/>
</dbReference>
<name>A0AAD5UBZ3_9FUNG</name>
<feature type="coiled-coil region" evidence="1">
    <location>
        <begin position="293"/>
        <end position="383"/>
    </location>
</feature>
<evidence type="ECO:0000313" key="3">
    <source>
        <dbReference type="Proteomes" id="UP001210925"/>
    </source>
</evidence>
<dbReference type="GO" id="GO:0035082">
    <property type="term" value="P:axoneme assembly"/>
    <property type="evidence" value="ECO:0007669"/>
    <property type="project" value="InterPro"/>
</dbReference>
<proteinExistence type="predicted"/>
<dbReference type="PANTHER" id="PTHR16275:SF8">
    <property type="entry name" value="COILED-COIL DOMAIN-CONTAINING PROTEIN 40"/>
    <property type="match status" value="1"/>
</dbReference>
<evidence type="ECO:0000313" key="2">
    <source>
        <dbReference type="EMBL" id="KAJ3254091.1"/>
    </source>
</evidence>
<organism evidence="2 3">
    <name type="scientific">Boothiomyces macroporosus</name>
    <dbReference type="NCBI Taxonomy" id="261099"/>
    <lineage>
        <taxon>Eukaryota</taxon>
        <taxon>Fungi</taxon>
        <taxon>Fungi incertae sedis</taxon>
        <taxon>Chytridiomycota</taxon>
        <taxon>Chytridiomycota incertae sedis</taxon>
        <taxon>Chytridiomycetes</taxon>
        <taxon>Rhizophydiales</taxon>
        <taxon>Terramycetaceae</taxon>
        <taxon>Boothiomyces</taxon>
    </lineage>
</organism>